<comment type="caution">
    <text evidence="1">The sequence shown here is derived from an EMBL/GenBank/DDBJ whole genome shotgun (WGS) entry which is preliminary data.</text>
</comment>
<dbReference type="Proteomes" id="UP001185069">
    <property type="component" value="Unassembled WGS sequence"/>
</dbReference>
<gene>
    <name evidence="1" type="ORF">JOE69_002884</name>
</gene>
<evidence type="ECO:0000313" key="1">
    <source>
        <dbReference type="EMBL" id="MDR6270646.1"/>
    </source>
</evidence>
<dbReference type="RefSeq" id="WP_309799845.1">
    <property type="nucleotide sequence ID" value="NZ_BAAAHY010000004.1"/>
</dbReference>
<sequence length="183" mass="20137">MTDTKAQNLRFLLMKTIADLAKSLTDDERKNVQASLLELFESTDSKSFAVRIPGGEKVATFTLNEPSPKNKIDAPALLDWARTHRPDLVETVYHPATEAWQEQRLCVSAEAEIVRDFKLAGTSYITADDEPVVGIEYVPSGAPKSFTVRYEKGGQERVIEAWRDGELAGIDLGGSLPMIGDAP</sequence>
<proteinExistence type="predicted"/>
<name>A0ABU1JFM7_9MICC</name>
<accession>A0ABU1JFM7</accession>
<dbReference type="EMBL" id="JAVDQF010000001">
    <property type="protein sequence ID" value="MDR6270646.1"/>
    <property type="molecule type" value="Genomic_DNA"/>
</dbReference>
<keyword evidence="2" id="KW-1185">Reference proteome</keyword>
<protein>
    <submittedName>
        <fullName evidence="1">Uncharacterized protein</fullName>
    </submittedName>
</protein>
<organism evidence="1 2">
    <name type="scientific">Arthrobacter russicus</name>
    <dbReference type="NCBI Taxonomy" id="172040"/>
    <lineage>
        <taxon>Bacteria</taxon>
        <taxon>Bacillati</taxon>
        <taxon>Actinomycetota</taxon>
        <taxon>Actinomycetes</taxon>
        <taxon>Micrococcales</taxon>
        <taxon>Micrococcaceae</taxon>
        <taxon>Arthrobacter</taxon>
    </lineage>
</organism>
<reference evidence="1 2" key="1">
    <citation type="submission" date="2023-07" db="EMBL/GenBank/DDBJ databases">
        <title>Sequencing the genomes of 1000 actinobacteria strains.</title>
        <authorList>
            <person name="Klenk H.-P."/>
        </authorList>
    </citation>
    <scope>NUCLEOTIDE SEQUENCE [LARGE SCALE GENOMIC DNA]</scope>
    <source>
        <strain evidence="1 2">DSM 14555</strain>
    </source>
</reference>
<evidence type="ECO:0000313" key="2">
    <source>
        <dbReference type="Proteomes" id="UP001185069"/>
    </source>
</evidence>